<feature type="chain" id="PRO_5035165784" evidence="2">
    <location>
        <begin position="18"/>
        <end position="456"/>
    </location>
</feature>
<organism evidence="3 4">
    <name type="scientific">Diacronema lutheri</name>
    <name type="common">Unicellular marine alga</name>
    <name type="synonym">Monochrysis lutheri</name>
    <dbReference type="NCBI Taxonomy" id="2081491"/>
    <lineage>
        <taxon>Eukaryota</taxon>
        <taxon>Haptista</taxon>
        <taxon>Haptophyta</taxon>
        <taxon>Pavlovophyceae</taxon>
        <taxon>Pavlovales</taxon>
        <taxon>Pavlovaceae</taxon>
        <taxon>Diacronema</taxon>
    </lineage>
</organism>
<comment type="caution">
    <text evidence="3">The sequence shown here is derived from an EMBL/GenBank/DDBJ whole genome shotgun (WGS) entry which is preliminary data.</text>
</comment>
<proteinExistence type="predicted"/>
<reference evidence="3" key="1">
    <citation type="submission" date="2021-05" db="EMBL/GenBank/DDBJ databases">
        <title>The genome of the haptophyte Pavlova lutheri (Diacronema luteri, Pavlovales) - a model for lipid biosynthesis in eukaryotic algae.</title>
        <authorList>
            <person name="Hulatt C.J."/>
            <person name="Posewitz M.C."/>
        </authorList>
    </citation>
    <scope>NUCLEOTIDE SEQUENCE</scope>
    <source>
        <strain evidence="3">NIVA-4/92</strain>
    </source>
</reference>
<keyword evidence="1" id="KW-0812">Transmembrane</keyword>
<protein>
    <submittedName>
        <fullName evidence="3">Uncharacterized protein</fullName>
    </submittedName>
</protein>
<feature type="transmembrane region" description="Helical" evidence="1">
    <location>
        <begin position="364"/>
        <end position="386"/>
    </location>
</feature>
<accession>A0A8J6CE29</accession>
<dbReference type="Proteomes" id="UP000751190">
    <property type="component" value="Unassembled WGS sequence"/>
</dbReference>
<gene>
    <name evidence="3" type="ORF">KFE25_002246</name>
</gene>
<evidence type="ECO:0000313" key="4">
    <source>
        <dbReference type="Proteomes" id="UP000751190"/>
    </source>
</evidence>
<keyword evidence="1" id="KW-1133">Transmembrane helix</keyword>
<evidence type="ECO:0000256" key="2">
    <source>
        <dbReference type="SAM" id="SignalP"/>
    </source>
</evidence>
<keyword evidence="1" id="KW-0472">Membrane</keyword>
<evidence type="ECO:0000313" key="3">
    <source>
        <dbReference type="EMBL" id="KAG8466490.1"/>
    </source>
</evidence>
<dbReference type="EMBL" id="JAGTXO010000008">
    <property type="protein sequence ID" value="KAG8466490.1"/>
    <property type="molecule type" value="Genomic_DNA"/>
</dbReference>
<keyword evidence="2" id="KW-0732">Signal</keyword>
<keyword evidence="4" id="KW-1185">Reference proteome</keyword>
<dbReference type="AlphaFoldDB" id="A0A8J6CE29"/>
<name>A0A8J6CE29_DIALT</name>
<sequence>MARIYLMIALALSAALASVFEPADAPLSRDELMRIAHDDHERFARAISCRDAGIYMGNKAHSLRLFGPPHLDPVPYHDYNNALGLLSPLLDGSVEHVTEFPTRYFVGHNTVTYLLTAMYECKNGVVSDNDMIISLRVDPSSRKVVEMYVMYFADRLARLLAMCRGDFNVPDERPRRAFFKELEGSEATVHFWEQTDEGAQRDASYIFAHDVVTCFGFLPLNECMHGRGELLRAVGEFNVPGGAVLSRRSVLHNNLAWLSLTSHMRCVDGTRVALDSEHFLLFDFSRCAVVRMHIIADEADVTRWLACTRGSRSAVAAAPADAMPARLALGAPTPAVLAARAAAPRTRTSAPRASAGADAEQRAGWGPLVLLAVGGTLTGFGVALLVSRVRALVASVAEGGAGASRRAGERLARVRLSGIRELAAGEESNRASPSAAEPLVLGGSQRSGRAHLLDTI</sequence>
<evidence type="ECO:0000256" key="1">
    <source>
        <dbReference type="SAM" id="Phobius"/>
    </source>
</evidence>
<feature type="signal peptide" evidence="2">
    <location>
        <begin position="1"/>
        <end position="17"/>
    </location>
</feature>